<evidence type="ECO:0000256" key="7">
    <source>
        <dbReference type="ARBA" id="ARBA00022840"/>
    </source>
</evidence>
<comment type="pathway">
    <text evidence="1">Pyrimidine metabolism; CTP biosynthesis via de novo pathway; UDP from UMP (UMPK route): step 1/1.</text>
</comment>
<dbReference type="InterPro" id="IPR001048">
    <property type="entry name" value="Asp/Glu/Uridylate_kinase"/>
</dbReference>
<protein>
    <recommendedName>
        <fullName evidence="3">UMP kinase</fullName>
        <ecNumber evidence="3">2.7.4.22</ecNumber>
    </recommendedName>
    <alternativeName>
        <fullName evidence="9">Uridine monophosphate kinase</fullName>
    </alternativeName>
</protein>
<comment type="caution">
    <text evidence="11">The sequence shown here is derived from an EMBL/GenBank/DDBJ whole genome shotgun (WGS) entry which is preliminary data.</text>
</comment>
<dbReference type="PANTHER" id="PTHR42833">
    <property type="entry name" value="URIDYLATE KINASE"/>
    <property type="match status" value="1"/>
</dbReference>
<evidence type="ECO:0000259" key="10">
    <source>
        <dbReference type="Pfam" id="PF00696"/>
    </source>
</evidence>
<accession>A0AAW7XEY4</accession>
<keyword evidence="8" id="KW-0665">Pyrimidine biosynthesis</keyword>
<evidence type="ECO:0000256" key="1">
    <source>
        <dbReference type="ARBA" id="ARBA00004791"/>
    </source>
</evidence>
<dbReference type="PANTHER" id="PTHR42833:SF4">
    <property type="entry name" value="URIDYLATE KINASE PUMPKIN, CHLOROPLASTIC"/>
    <property type="match status" value="1"/>
</dbReference>
<organism evidence="11 12">
    <name type="scientific">Saccharophagus degradans</name>
    <dbReference type="NCBI Taxonomy" id="86304"/>
    <lineage>
        <taxon>Bacteria</taxon>
        <taxon>Pseudomonadati</taxon>
        <taxon>Pseudomonadota</taxon>
        <taxon>Gammaproteobacteria</taxon>
        <taxon>Cellvibrionales</taxon>
        <taxon>Cellvibrionaceae</taxon>
        <taxon>Saccharophagus</taxon>
    </lineage>
</organism>
<evidence type="ECO:0000256" key="6">
    <source>
        <dbReference type="ARBA" id="ARBA00022777"/>
    </source>
</evidence>
<dbReference type="GO" id="GO:0005524">
    <property type="term" value="F:ATP binding"/>
    <property type="evidence" value="ECO:0007669"/>
    <property type="project" value="UniProtKB-KW"/>
</dbReference>
<keyword evidence="5" id="KW-0547">Nucleotide-binding</keyword>
<dbReference type="Proteomes" id="UP001169760">
    <property type="component" value="Unassembled WGS sequence"/>
</dbReference>
<evidence type="ECO:0000256" key="9">
    <source>
        <dbReference type="ARBA" id="ARBA00032092"/>
    </source>
</evidence>
<evidence type="ECO:0000313" key="12">
    <source>
        <dbReference type="Proteomes" id="UP001169760"/>
    </source>
</evidence>
<feature type="non-terminal residue" evidence="11">
    <location>
        <position position="1"/>
    </location>
</feature>
<gene>
    <name evidence="11" type="ORF">Q4521_20820</name>
</gene>
<comment type="similarity">
    <text evidence="2">Belongs to the UMP kinase family.</text>
</comment>
<dbReference type="EC" id="2.7.4.22" evidence="3"/>
<dbReference type="InterPro" id="IPR036393">
    <property type="entry name" value="AceGlu_kinase-like_sf"/>
</dbReference>
<sequence length="73" mass="8068">IYSADPEKDPTATKFDTITYKDVLSKGLKIMDSTAFTLSEENNLPILVFDMNTKGNLQKLITGENIGTIVTDK</sequence>
<keyword evidence="7" id="KW-0067">ATP-binding</keyword>
<name>A0AAW7XEY4_9GAMM</name>
<dbReference type="SUPFAM" id="SSF53633">
    <property type="entry name" value="Carbamate kinase-like"/>
    <property type="match status" value="1"/>
</dbReference>
<evidence type="ECO:0000256" key="5">
    <source>
        <dbReference type="ARBA" id="ARBA00022741"/>
    </source>
</evidence>
<evidence type="ECO:0000256" key="3">
    <source>
        <dbReference type="ARBA" id="ARBA00012899"/>
    </source>
</evidence>
<keyword evidence="6 11" id="KW-0418">Kinase</keyword>
<keyword evidence="4" id="KW-0808">Transferase</keyword>
<dbReference type="GO" id="GO:0006225">
    <property type="term" value="P:UDP biosynthetic process"/>
    <property type="evidence" value="ECO:0007669"/>
    <property type="project" value="TreeGrafter"/>
</dbReference>
<dbReference type="GO" id="GO:0033862">
    <property type="term" value="F:UMP kinase activity"/>
    <property type="evidence" value="ECO:0007669"/>
    <property type="project" value="UniProtKB-EC"/>
</dbReference>
<evidence type="ECO:0000256" key="8">
    <source>
        <dbReference type="ARBA" id="ARBA00022975"/>
    </source>
</evidence>
<dbReference type="AlphaFoldDB" id="A0AAW7XEY4"/>
<proteinExistence type="inferred from homology"/>
<dbReference type="Gene3D" id="3.40.1160.10">
    <property type="entry name" value="Acetylglutamate kinase-like"/>
    <property type="match status" value="1"/>
</dbReference>
<dbReference type="Pfam" id="PF00696">
    <property type="entry name" value="AA_kinase"/>
    <property type="match status" value="1"/>
</dbReference>
<evidence type="ECO:0000256" key="2">
    <source>
        <dbReference type="ARBA" id="ARBA00007614"/>
    </source>
</evidence>
<dbReference type="EMBL" id="JAUOPB010000048">
    <property type="protein sequence ID" value="MDO6424939.1"/>
    <property type="molecule type" value="Genomic_DNA"/>
</dbReference>
<reference evidence="11" key="1">
    <citation type="submission" date="2023-07" db="EMBL/GenBank/DDBJ databases">
        <title>Genome content predicts the carbon catabolic preferences of heterotrophic bacteria.</title>
        <authorList>
            <person name="Gralka M."/>
        </authorList>
    </citation>
    <scope>NUCLEOTIDE SEQUENCE</scope>
    <source>
        <strain evidence="11">I3M17_2</strain>
    </source>
</reference>
<feature type="domain" description="Aspartate/glutamate/uridylate kinase" evidence="10">
    <location>
        <begin position="1"/>
        <end position="50"/>
    </location>
</feature>
<evidence type="ECO:0000256" key="4">
    <source>
        <dbReference type="ARBA" id="ARBA00022679"/>
    </source>
</evidence>
<evidence type="ECO:0000313" key="11">
    <source>
        <dbReference type="EMBL" id="MDO6424939.1"/>
    </source>
</evidence>